<gene>
    <name evidence="1" type="ORF">L873DRAFT_962060</name>
</gene>
<name>A0A3N4K3Y9_9PEZI</name>
<dbReference type="EMBL" id="ML120354">
    <property type="protein sequence ID" value="RPB05287.1"/>
    <property type="molecule type" value="Genomic_DNA"/>
</dbReference>
<dbReference type="AlphaFoldDB" id="A0A3N4K3Y9"/>
<evidence type="ECO:0000313" key="2">
    <source>
        <dbReference type="Proteomes" id="UP000276215"/>
    </source>
</evidence>
<accession>A0A3N4K3Y9</accession>
<proteinExistence type="predicted"/>
<protein>
    <submittedName>
        <fullName evidence="1">Uncharacterized protein</fullName>
    </submittedName>
</protein>
<evidence type="ECO:0000313" key="1">
    <source>
        <dbReference type="EMBL" id="RPB05287.1"/>
    </source>
</evidence>
<reference evidence="1 2" key="1">
    <citation type="journal article" date="2018" name="Nat. Ecol. Evol.">
        <title>Pezizomycetes genomes reveal the molecular basis of ectomycorrhizal truffle lifestyle.</title>
        <authorList>
            <person name="Murat C."/>
            <person name="Payen T."/>
            <person name="Noel B."/>
            <person name="Kuo A."/>
            <person name="Morin E."/>
            <person name="Chen J."/>
            <person name="Kohler A."/>
            <person name="Krizsan K."/>
            <person name="Balestrini R."/>
            <person name="Da Silva C."/>
            <person name="Montanini B."/>
            <person name="Hainaut M."/>
            <person name="Levati E."/>
            <person name="Barry K.W."/>
            <person name="Belfiori B."/>
            <person name="Cichocki N."/>
            <person name="Clum A."/>
            <person name="Dockter R.B."/>
            <person name="Fauchery L."/>
            <person name="Guy J."/>
            <person name="Iotti M."/>
            <person name="Le Tacon F."/>
            <person name="Lindquist E.A."/>
            <person name="Lipzen A."/>
            <person name="Malagnac F."/>
            <person name="Mello A."/>
            <person name="Molinier V."/>
            <person name="Miyauchi S."/>
            <person name="Poulain J."/>
            <person name="Riccioni C."/>
            <person name="Rubini A."/>
            <person name="Sitrit Y."/>
            <person name="Splivallo R."/>
            <person name="Traeger S."/>
            <person name="Wang M."/>
            <person name="Zifcakova L."/>
            <person name="Wipf D."/>
            <person name="Zambonelli A."/>
            <person name="Paolocci F."/>
            <person name="Nowrousian M."/>
            <person name="Ottonello S."/>
            <person name="Baldrian P."/>
            <person name="Spatafora J.W."/>
            <person name="Henrissat B."/>
            <person name="Nagy L.G."/>
            <person name="Aury J.M."/>
            <person name="Wincker P."/>
            <person name="Grigoriev I.V."/>
            <person name="Bonfante P."/>
            <person name="Martin F.M."/>
        </authorList>
    </citation>
    <scope>NUCLEOTIDE SEQUENCE [LARGE SCALE GENOMIC DNA]</scope>
    <source>
        <strain evidence="1 2">120613-1</strain>
    </source>
</reference>
<keyword evidence="2" id="KW-1185">Reference proteome</keyword>
<organism evidence="1 2">
    <name type="scientific">Choiromyces venosus 120613-1</name>
    <dbReference type="NCBI Taxonomy" id="1336337"/>
    <lineage>
        <taxon>Eukaryota</taxon>
        <taxon>Fungi</taxon>
        <taxon>Dikarya</taxon>
        <taxon>Ascomycota</taxon>
        <taxon>Pezizomycotina</taxon>
        <taxon>Pezizomycetes</taxon>
        <taxon>Pezizales</taxon>
        <taxon>Tuberaceae</taxon>
        <taxon>Choiromyces</taxon>
    </lineage>
</organism>
<dbReference type="Proteomes" id="UP000276215">
    <property type="component" value="Unassembled WGS sequence"/>
</dbReference>
<sequence>MDGDGERLETDTVCYAMLAMPCQCMIIQYGLVRQPYVPYRTTVQYHIRNTEASDPACTCIMPHRPPHSYPYPSLPTSHLSVYSVLFNRTVPFHPMQQSTTHPHKRYSAIGLLSYYRIYLSAQPNQKAQIPPQARHRTISVLYFNSNLRQYNSFQKLSLPPPPQCFAPGLFVYFCLFARGGGLFVSQR</sequence>